<keyword evidence="3" id="KW-1185">Reference proteome</keyword>
<evidence type="ECO:0000313" key="3">
    <source>
        <dbReference type="Proteomes" id="UP000568380"/>
    </source>
</evidence>
<accession>A0A7W8AB18</accession>
<sequence>MGQAKELLIEPTSTPNGAQDGASLLAHRLHAVVAGERALVLVVSTTPMPYRASTLT</sequence>
<dbReference type="EMBL" id="JACHIN010000010">
    <property type="protein sequence ID" value="MBB5081513.1"/>
    <property type="molecule type" value="Genomic_DNA"/>
</dbReference>
<evidence type="ECO:0000256" key="1">
    <source>
        <dbReference type="SAM" id="MobiDB-lite"/>
    </source>
</evidence>
<comment type="caution">
    <text evidence="2">The sequence shown here is derived from an EMBL/GenBank/DDBJ whole genome shotgun (WGS) entry which is preliminary data.</text>
</comment>
<dbReference type="Proteomes" id="UP000568380">
    <property type="component" value="Unassembled WGS sequence"/>
</dbReference>
<dbReference type="AlphaFoldDB" id="A0A7W8AB18"/>
<protein>
    <submittedName>
        <fullName evidence="2">Uncharacterized protein YfaP (DUF2135 family)</fullName>
    </submittedName>
</protein>
<proteinExistence type="predicted"/>
<dbReference type="RefSeq" id="WP_184968888.1">
    <property type="nucleotide sequence ID" value="NZ_JACHIN010000010.1"/>
</dbReference>
<evidence type="ECO:0000313" key="2">
    <source>
        <dbReference type="EMBL" id="MBB5081513.1"/>
    </source>
</evidence>
<feature type="region of interest" description="Disordered" evidence="1">
    <location>
        <begin position="1"/>
        <end position="20"/>
    </location>
</feature>
<reference evidence="2 3" key="1">
    <citation type="submission" date="2020-08" db="EMBL/GenBank/DDBJ databases">
        <title>Genomic Encyclopedia of Type Strains, Phase IV (KMG-IV): sequencing the most valuable type-strain genomes for metagenomic binning, comparative biology and taxonomic classification.</title>
        <authorList>
            <person name="Goeker M."/>
        </authorList>
    </citation>
    <scope>NUCLEOTIDE SEQUENCE [LARGE SCALE GENOMIC DNA]</scope>
    <source>
        <strain evidence="2 3">DSM 45385</strain>
    </source>
</reference>
<gene>
    <name evidence="2" type="ORF">HNR40_007008</name>
</gene>
<organism evidence="2 3">
    <name type="scientific">Nonomuraea endophytica</name>
    <dbReference type="NCBI Taxonomy" id="714136"/>
    <lineage>
        <taxon>Bacteria</taxon>
        <taxon>Bacillati</taxon>
        <taxon>Actinomycetota</taxon>
        <taxon>Actinomycetes</taxon>
        <taxon>Streptosporangiales</taxon>
        <taxon>Streptosporangiaceae</taxon>
        <taxon>Nonomuraea</taxon>
    </lineage>
</organism>
<name>A0A7W8AB18_9ACTN</name>